<dbReference type="Proteomes" id="UP000287144">
    <property type="component" value="Unassembled WGS sequence"/>
</dbReference>
<accession>A0A428TR22</accession>
<dbReference type="AlphaFoldDB" id="A0A428TR22"/>
<evidence type="ECO:0000256" key="1">
    <source>
        <dbReference type="ARBA" id="ARBA00022670"/>
    </source>
</evidence>
<keyword evidence="9" id="KW-1185">Reference proteome</keyword>
<comment type="caution">
    <text evidence="8">The sequence shown here is derived from an EMBL/GenBank/DDBJ whole genome shotgun (WGS) entry which is preliminary data.</text>
</comment>
<keyword evidence="3 4" id="KW-0720">Serine protease</keyword>
<dbReference type="EMBL" id="NKCK01000059">
    <property type="protein sequence ID" value="RSM04464.1"/>
    <property type="molecule type" value="Genomic_DNA"/>
</dbReference>
<feature type="region of interest" description="Disordered" evidence="5">
    <location>
        <begin position="299"/>
        <end position="332"/>
    </location>
</feature>
<reference evidence="8 9" key="1">
    <citation type="submission" date="2017-06" db="EMBL/GenBank/DDBJ databases">
        <title>Comparative genomic analysis of Ambrosia Fusariam Clade fungi.</title>
        <authorList>
            <person name="Stajich J.E."/>
            <person name="Carrillo J."/>
            <person name="Kijimoto T."/>
            <person name="Eskalen A."/>
            <person name="O'Donnell K."/>
            <person name="Kasson M."/>
        </authorList>
    </citation>
    <scope>NUCLEOTIDE SEQUENCE [LARGE SCALE GENOMIC DNA]</scope>
    <source>
        <strain evidence="8 9">NRRL62579</strain>
    </source>
</reference>
<dbReference type="PANTHER" id="PTHR35186:SF4">
    <property type="entry name" value="PRION-INHIBITION AND PROPAGATION HELO DOMAIN-CONTAINING PROTEIN"/>
    <property type="match status" value="1"/>
</dbReference>
<protein>
    <submittedName>
        <fullName evidence="8">Uncharacterized protein</fullName>
    </submittedName>
</protein>
<dbReference type="CDD" id="cd00306">
    <property type="entry name" value="Peptidases_S8_S53"/>
    <property type="match status" value="1"/>
</dbReference>
<sequence length="903" mass="101173">MSVVCHLTLQTPAGSFVEALPIISTSSNIQSTDTPVSTYTLSLDNLITELRDEVKKIGIIFNEEDARCELRDELFQDARNALDQILFFFEDLVHDGITDKSPTIYGYEQLLQTFPKLVRLKHEISNEYARTTFDMISFGTEPRLYHRAISTAQLFNRHMRRIYSSVSGVASGQSYRDVQPHARDHLASLAQAKRLSEASRLLFSFLEQKVCHETEGKHEGHLRLSGFDQAELDMMLSTCGHAGKWQQAYFRLADKKMEKKIVDCLCPVLKQSLRLRQPTQMMFDERGIYKFVIRKDRPKSRRAPSKETLGDILRGEERGRQKTPSHRTLKHNKKRGLGVEIATALLHLFGSPLLQARILDANSIYILRDEDAAPEAYISFCLSSNPAEGTVSDVEAEDGDPSLLALAVILLELELEREITPCNEDIDELSGQPSLYVAATRHHGELEDNVDANFFGIIEECLQLYADSVDMDGTSYNSKIQAELLSKVVIPLTERYEMLRNTRQPAIRPPPDYGHGLSTGVEPATWQTGRLRGSDQRMDTIAEGKEQPQLEACPTAAPYTSLAISEPRFLAGTISGSWTWLQRVDRTNDLMDWVREKHLKEKTETTEKRVRIAILDTGCSMDADCIVTLANGEARLQGHWCDWAGKSTHPIDEDAQQHGTSTAALLLRVARHAEVFVGRVAKDQKHLNGATNNIVDAISHAATVWDVDIVTMSFGFNTRITAIEKMIGDVIGKRRNEGRDILFFAAANNDGLNSREMFPASDLNVISVRGTNHTGEPLQEYNPSPWPQKAGHSCFGTLGKNVPYDCADKCSQKSGCSVATPILAGIMATIIQYVGYVAASNDFLQNRVRTRDGIQQVMGHMADSVPGNPRYKYVAPWKFFQRTEEERIALIVNALAEMQRIVK</sequence>
<feature type="active site" description="Charge relay system" evidence="4">
    <location>
        <position position="817"/>
    </location>
</feature>
<feature type="compositionally biased region" description="Basic and acidic residues" evidence="5">
    <location>
        <begin position="304"/>
        <end position="320"/>
    </location>
</feature>
<dbReference type="InterPro" id="IPR000209">
    <property type="entry name" value="Peptidase_S8/S53_dom"/>
</dbReference>
<feature type="compositionally biased region" description="Basic residues" evidence="5">
    <location>
        <begin position="321"/>
        <end position="332"/>
    </location>
</feature>
<evidence type="ECO:0000256" key="3">
    <source>
        <dbReference type="ARBA" id="ARBA00022825"/>
    </source>
</evidence>
<evidence type="ECO:0000313" key="8">
    <source>
        <dbReference type="EMBL" id="RSM04464.1"/>
    </source>
</evidence>
<dbReference type="PANTHER" id="PTHR35186">
    <property type="entry name" value="ANK_REP_REGION DOMAIN-CONTAINING PROTEIN"/>
    <property type="match status" value="1"/>
</dbReference>
<organism evidence="8 9">
    <name type="scientific">Fusarium oligoseptatum</name>
    <dbReference type="NCBI Taxonomy" id="2604345"/>
    <lineage>
        <taxon>Eukaryota</taxon>
        <taxon>Fungi</taxon>
        <taxon>Dikarya</taxon>
        <taxon>Ascomycota</taxon>
        <taxon>Pezizomycotina</taxon>
        <taxon>Sordariomycetes</taxon>
        <taxon>Hypocreomycetidae</taxon>
        <taxon>Hypocreales</taxon>
        <taxon>Nectriaceae</taxon>
        <taxon>Fusarium</taxon>
        <taxon>Fusarium solani species complex</taxon>
    </lineage>
</organism>
<dbReference type="InterPro" id="IPR036852">
    <property type="entry name" value="Peptidase_S8/S53_dom_sf"/>
</dbReference>
<dbReference type="InterPro" id="IPR015500">
    <property type="entry name" value="Peptidase_S8_subtilisin-rel"/>
</dbReference>
<dbReference type="Pfam" id="PF00082">
    <property type="entry name" value="Peptidase_S8"/>
    <property type="match status" value="1"/>
</dbReference>
<evidence type="ECO:0000259" key="7">
    <source>
        <dbReference type="Pfam" id="PF24476"/>
    </source>
</evidence>
<feature type="active site" description="Charge relay system" evidence="4">
    <location>
        <position position="616"/>
    </location>
</feature>
<gene>
    <name evidence="8" type="ORF">CEP52_006827</name>
</gene>
<evidence type="ECO:0000256" key="4">
    <source>
        <dbReference type="PROSITE-ProRule" id="PRU01240"/>
    </source>
</evidence>
<dbReference type="STRING" id="1325735.A0A428TR22"/>
<dbReference type="SUPFAM" id="SSF52743">
    <property type="entry name" value="Subtilisin-like"/>
    <property type="match status" value="1"/>
</dbReference>
<dbReference type="GO" id="GO:0006508">
    <property type="term" value="P:proteolysis"/>
    <property type="evidence" value="ECO:0007669"/>
    <property type="project" value="UniProtKB-KW"/>
</dbReference>
<feature type="domain" description="DUF7580" evidence="7">
    <location>
        <begin position="193"/>
        <end position="495"/>
    </location>
</feature>
<dbReference type="PRINTS" id="PR00723">
    <property type="entry name" value="SUBTILISIN"/>
</dbReference>
<evidence type="ECO:0000256" key="2">
    <source>
        <dbReference type="ARBA" id="ARBA00022801"/>
    </source>
</evidence>
<evidence type="ECO:0000256" key="5">
    <source>
        <dbReference type="SAM" id="MobiDB-lite"/>
    </source>
</evidence>
<dbReference type="Pfam" id="PF24476">
    <property type="entry name" value="DUF7580"/>
    <property type="match status" value="1"/>
</dbReference>
<proteinExistence type="inferred from homology"/>
<dbReference type="Gene3D" id="3.40.50.200">
    <property type="entry name" value="Peptidase S8/S53 domain"/>
    <property type="match status" value="1"/>
</dbReference>
<keyword evidence="1 4" id="KW-0645">Protease</keyword>
<feature type="active site" description="Charge relay system" evidence="4">
    <location>
        <position position="658"/>
    </location>
</feature>
<evidence type="ECO:0000259" key="6">
    <source>
        <dbReference type="Pfam" id="PF00082"/>
    </source>
</evidence>
<dbReference type="InterPro" id="IPR056002">
    <property type="entry name" value="DUF7580"/>
</dbReference>
<comment type="similarity">
    <text evidence="4">Belongs to the peptidase S8 family.</text>
</comment>
<name>A0A428TR22_9HYPO</name>
<dbReference type="PROSITE" id="PS51892">
    <property type="entry name" value="SUBTILASE"/>
    <property type="match status" value="1"/>
</dbReference>
<dbReference type="GO" id="GO:0004252">
    <property type="term" value="F:serine-type endopeptidase activity"/>
    <property type="evidence" value="ECO:0007669"/>
    <property type="project" value="UniProtKB-UniRule"/>
</dbReference>
<evidence type="ECO:0000313" key="9">
    <source>
        <dbReference type="Proteomes" id="UP000287144"/>
    </source>
</evidence>
<keyword evidence="2 4" id="KW-0378">Hydrolase</keyword>
<feature type="domain" description="Peptidase S8/S53" evidence="6">
    <location>
        <begin position="608"/>
        <end position="860"/>
    </location>
</feature>